<evidence type="ECO:0000313" key="2">
    <source>
        <dbReference type="EMBL" id="AMY71309.1"/>
    </source>
</evidence>
<dbReference type="RefSeq" id="WP_066818743.1">
    <property type="nucleotide sequence ID" value="NZ_CP012661.1"/>
</dbReference>
<dbReference type="EMBL" id="CP012661">
    <property type="protein sequence ID" value="AMY71309.1"/>
    <property type="molecule type" value="Genomic_DNA"/>
</dbReference>
<keyword evidence="3" id="KW-1185">Reference proteome</keyword>
<dbReference type="PANTHER" id="PTHR31527">
    <property type="entry name" value="RE64534P"/>
    <property type="match status" value="1"/>
</dbReference>
<dbReference type="AlphaFoldDB" id="A0A161H080"/>
<proteinExistence type="predicted"/>
<dbReference type="Pfam" id="PF09347">
    <property type="entry name" value="DUF1989"/>
    <property type="match status" value="1"/>
</dbReference>
<dbReference type="PATRIC" id="fig|1335048.3.peg.4255"/>
<feature type="domain" description="DUF1989" evidence="1">
    <location>
        <begin position="7"/>
        <end position="171"/>
    </location>
</feature>
<reference evidence="2 3" key="1">
    <citation type="submission" date="2015-09" db="EMBL/GenBank/DDBJ databases">
        <title>Complete genome sequence of Defluviimonas alba cai42t isolated from an oilfield in Xinjiang.</title>
        <authorList>
            <person name="Geng S."/>
            <person name="Pan X."/>
            <person name="Wu X."/>
        </authorList>
    </citation>
    <scope>NUCLEOTIDE SEQUENCE [LARGE SCALE GENOMIC DNA]</scope>
    <source>
        <strain evidence="3">cai42</strain>
    </source>
</reference>
<sequence>MMTDLHVVPARRGRAVRLAKGQAIQIINTHGQQVVDTWCFNADDMSEFMSMEHLHATLQGIFPATGDGLTTNRRRPILILEEDTSPGRHDTVIAACDVHRYAALGCTQYHDNCTDNLRAALGHLDLRTADCPAPLNLWMNIPVSPDGKITWGEPLSKPGDHVTLRAALDCIVVMSTCPQDMIPINGAACTPTEVHYRLIA</sequence>
<dbReference type="STRING" id="1335048.AKL17_4087"/>
<dbReference type="PANTHER" id="PTHR31527:SF0">
    <property type="entry name" value="RE64534P"/>
    <property type="match status" value="1"/>
</dbReference>
<name>A0A161H080_9RHOB</name>
<accession>A0A161H080</accession>
<evidence type="ECO:0000313" key="3">
    <source>
        <dbReference type="Proteomes" id="UP000076128"/>
    </source>
</evidence>
<protein>
    <recommendedName>
        <fullName evidence="1">DUF1989 domain-containing protein</fullName>
    </recommendedName>
</protein>
<dbReference type="InterPro" id="IPR018959">
    <property type="entry name" value="DUF1989"/>
</dbReference>
<gene>
    <name evidence="2" type="ORF">AKL17_4087</name>
</gene>
<dbReference type="OrthoDB" id="9772660at2"/>
<dbReference type="KEGG" id="daa:AKL17_4087"/>
<dbReference type="Proteomes" id="UP000076128">
    <property type="component" value="Chromosome"/>
</dbReference>
<organism evidence="2 3">
    <name type="scientific">Frigidibacter mobilis</name>
    <dbReference type="NCBI Taxonomy" id="1335048"/>
    <lineage>
        <taxon>Bacteria</taxon>
        <taxon>Pseudomonadati</taxon>
        <taxon>Pseudomonadota</taxon>
        <taxon>Alphaproteobacteria</taxon>
        <taxon>Rhodobacterales</taxon>
        <taxon>Paracoccaceae</taxon>
        <taxon>Frigidibacter</taxon>
    </lineage>
</organism>
<evidence type="ECO:0000259" key="1">
    <source>
        <dbReference type="Pfam" id="PF09347"/>
    </source>
</evidence>